<protein>
    <submittedName>
        <fullName evidence="2">CobW-domain-containing protein</fullName>
    </submittedName>
</protein>
<dbReference type="AlphaFoldDB" id="A0A4Y7T0I5"/>
<evidence type="ECO:0000313" key="3">
    <source>
        <dbReference type="Proteomes" id="UP000298030"/>
    </source>
</evidence>
<dbReference type="Pfam" id="PF02492">
    <property type="entry name" value="cobW"/>
    <property type="match status" value="1"/>
</dbReference>
<keyword evidence="3" id="KW-1185">Reference proteome</keyword>
<sequence length="360" mass="39668">MTTPITVFTGFLGAGKTSIILSLLPRLPKDYSVVLLKNEFGDVEVDSKLADAANAARGEGDADRKTNLTAVSEILNGCLCCVLVGQMSSALVEIKENFAPDRIIIECSGSAFPATLAFQIRQLAVDTNGAFKLDSIVTVVDAENFAGYEDTSPTARMQASYSDVILINKWEHVTERQLDIVLDHLHTLNDLTPKIKCDGREGVDPELIFGLDSKLFQLEERERHESHHHSHSNEPHTDEVQTLSILRRGSSLDDFPTREQFENEILKTLSKETVYRLKGFALLVPSSSTSPSPSSTLNPSLEILNWAFGRWDWTSYQPKDSEGEDFALRLTIMGERGPQLRNAAKRVAEALGAEVVAGHA</sequence>
<dbReference type="InterPro" id="IPR051316">
    <property type="entry name" value="Zinc-reg_GTPase_activator"/>
</dbReference>
<dbReference type="Gene3D" id="3.40.50.300">
    <property type="entry name" value="P-loop containing nucleotide triphosphate hydrolases"/>
    <property type="match status" value="1"/>
</dbReference>
<dbReference type="PANTHER" id="PTHR13748:SF62">
    <property type="entry name" value="COBW DOMAIN-CONTAINING PROTEIN"/>
    <property type="match status" value="1"/>
</dbReference>
<accession>A0A4Y7T0I5</accession>
<organism evidence="2 3">
    <name type="scientific">Coprinellus micaceus</name>
    <name type="common">Glistening ink-cap mushroom</name>
    <name type="synonym">Coprinus micaceus</name>
    <dbReference type="NCBI Taxonomy" id="71717"/>
    <lineage>
        <taxon>Eukaryota</taxon>
        <taxon>Fungi</taxon>
        <taxon>Dikarya</taxon>
        <taxon>Basidiomycota</taxon>
        <taxon>Agaricomycotina</taxon>
        <taxon>Agaricomycetes</taxon>
        <taxon>Agaricomycetidae</taxon>
        <taxon>Agaricales</taxon>
        <taxon>Agaricineae</taxon>
        <taxon>Psathyrellaceae</taxon>
        <taxon>Coprinellus</taxon>
    </lineage>
</organism>
<dbReference type="CDD" id="cd03112">
    <property type="entry name" value="CobW-like"/>
    <property type="match status" value="1"/>
</dbReference>
<dbReference type="OrthoDB" id="272672at2759"/>
<dbReference type="InterPro" id="IPR027417">
    <property type="entry name" value="P-loop_NTPase"/>
</dbReference>
<dbReference type="GO" id="GO:0005737">
    <property type="term" value="C:cytoplasm"/>
    <property type="evidence" value="ECO:0007669"/>
    <property type="project" value="TreeGrafter"/>
</dbReference>
<dbReference type="PANTHER" id="PTHR13748">
    <property type="entry name" value="COBW-RELATED"/>
    <property type="match status" value="1"/>
</dbReference>
<evidence type="ECO:0000313" key="2">
    <source>
        <dbReference type="EMBL" id="TEB27029.1"/>
    </source>
</evidence>
<comment type="caution">
    <text evidence="2">The sequence shown here is derived from an EMBL/GenBank/DDBJ whole genome shotgun (WGS) entry which is preliminary data.</text>
</comment>
<feature type="domain" description="CobW/HypB/UreG nucleotide-binding" evidence="1">
    <location>
        <begin position="4"/>
        <end position="191"/>
    </location>
</feature>
<reference evidence="2 3" key="1">
    <citation type="journal article" date="2019" name="Nat. Ecol. Evol.">
        <title>Megaphylogeny resolves global patterns of mushroom evolution.</title>
        <authorList>
            <person name="Varga T."/>
            <person name="Krizsan K."/>
            <person name="Foldi C."/>
            <person name="Dima B."/>
            <person name="Sanchez-Garcia M."/>
            <person name="Sanchez-Ramirez S."/>
            <person name="Szollosi G.J."/>
            <person name="Szarkandi J.G."/>
            <person name="Papp V."/>
            <person name="Albert L."/>
            <person name="Andreopoulos W."/>
            <person name="Angelini C."/>
            <person name="Antonin V."/>
            <person name="Barry K.W."/>
            <person name="Bougher N.L."/>
            <person name="Buchanan P."/>
            <person name="Buyck B."/>
            <person name="Bense V."/>
            <person name="Catcheside P."/>
            <person name="Chovatia M."/>
            <person name="Cooper J."/>
            <person name="Damon W."/>
            <person name="Desjardin D."/>
            <person name="Finy P."/>
            <person name="Geml J."/>
            <person name="Haridas S."/>
            <person name="Hughes K."/>
            <person name="Justo A."/>
            <person name="Karasinski D."/>
            <person name="Kautmanova I."/>
            <person name="Kiss B."/>
            <person name="Kocsube S."/>
            <person name="Kotiranta H."/>
            <person name="LaButti K.M."/>
            <person name="Lechner B.E."/>
            <person name="Liimatainen K."/>
            <person name="Lipzen A."/>
            <person name="Lukacs Z."/>
            <person name="Mihaltcheva S."/>
            <person name="Morgado L.N."/>
            <person name="Niskanen T."/>
            <person name="Noordeloos M.E."/>
            <person name="Ohm R.A."/>
            <person name="Ortiz-Santana B."/>
            <person name="Ovrebo C."/>
            <person name="Racz N."/>
            <person name="Riley R."/>
            <person name="Savchenko A."/>
            <person name="Shiryaev A."/>
            <person name="Soop K."/>
            <person name="Spirin V."/>
            <person name="Szebenyi C."/>
            <person name="Tomsovsky M."/>
            <person name="Tulloss R.E."/>
            <person name="Uehling J."/>
            <person name="Grigoriev I.V."/>
            <person name="Vagvolgyi C."/>
            <person name="Papp T."/>
            <person name="Martin F.M."/>
            <person name="Miettinen O."/>
            <person name="Hibbett D.S."/>
            <person name="Nagy L.G."/>
        </authorList>
    </citation>
    <scope>NUCLEOTIDE SEQUENCE [LARGE SCALE GENOMIC DNA]</scope>
    <source>
        <strain evidence="2 3">FP101781</strain>
    </source>
</reference>
<dbReference type="STRING" id="71717.A0A4Y7T0I5"/>
<dbReference type="InterPro" id="IPR003495">
    <property type="entry name" value="CobW/HypB/UreG_nucleotide-bd"/>
</dbReference>
<proteinExistence type="predicted"/>
<dbReference type="Proteomes" id="UP000298030">
    <property type="component" value="Unassembled WGS sequence"/>
</dbReference>
<dbReference type="EMBL" id="QPFP01000043">
    <property type="protein sequence ID" value="TEB27029.1"/>
    <property type="molecule type" value="Genomic_DNA"/>
</dbReference>
<name>A0A4Y7T0I5_COPMI</name>
<evidence type="ECO:0000259" key="1">
    <source>
        <dbReference type="Pfam" id="PF02492"/>
    </source>
</evidence>
<dbReference type="SUPFAM" id="SSF52540">
    <property type="entry name" value="P-loop containing nucleoside triphosphate hydrolases"/>
    <property type="match status" value="1"/>
</dbReference>
<gene>
    <name evidence="2" type="ORF">FA13DRAFT_1765387</name>
</gene>